<sequence>MYKQLVLTSIFIGIFLSQVAAQEIKLIGSTANIMKEKNLSANLSLDSLKGRKHMYAIGAVENLQGEVLIIDGKPIVAELDDNRQPIWTSTWNRDLIFLVSAEVSQWRKIKLDQPISNRMELEKVIFDYAQKEGLDLVNGFPFRVKVKARKIQAHIAYLRPESILEFSPQVKKQDDYPLKLIEESVFIIGFAGETAGGRFAMPGMPGREASNMHMHYVKPGLKEAGHIEDLEFEGVWQLCLPLK</sequence>
<dbReference type="InterPro" id="IPR005128">
    <property type="entry name" value="Acetolactate_a_deCO2ase"/>
</dbReference>
<dbReference type="AlphaFoldDB" id="A0A1I2VWD7"/>
<organism evidence="1 2">
    <name type="scientific">Algoriphagus hitonicola</name>
    <dbReference type="NCBI Taxonomy" id="435880"/>
    <lineage>
        <taxon>Bacteria</taxon>
        <taxon>Pseudomonadati</taxon>
        <taxon>Bacteroidota</taxon>
        <taxon>Cytophagia</taxon>
        <taxon>Cytophagales</taxon>
        <taxon>Cyclobacteriaceae</taxon>
        <taxon>Algoriphagus</taxon>
    </lineage>
</organism>
<dbReference type="GO" id="GO:0047605">
    <property type="term" value="F:acetolactate decarboxylase activity"/>
    <property type="evidence" value="ECO:0007669"/>
    <property type="project" value="InterPro"/>
</dbReference>
<evidence type="ECO:0000313" key="1">
    <source>
        <dbReference type="EMBL" id="SFG93548.1"/>
    </source>
</evidence>
<evidence type="ECO:0000313" key="2">
    <source>
        <dbReference type="Proteomes" id="UP000199642"/>
    </source>
</evidence>
<dbReference type="Proteomes" id="UP000199642">
    <property type="component" value="Unassembled WGS sequence"/>
</dbReference>
<dbReference type="RefSeq" id="WP_092792843.1">
    <property type="nucleotide sequence ID" value="NZ_FOPC01000011.1"/>
</dbReference>
<name>A0A1I2VWD7_9BACT</name>
<dbReference type="UniPathway" id="UPA00626">
    <property type="reaction ID" value="UER00678"/>
</dbReference>
<accession>A0A1I2VWD7</accession>
<dbReference type="Pfam" id="PF03306">
    <property type="entry name" value="AAL_decarboxy"/>
    <property type="match status" value="1"/>
</dbReference>
<keyword evidence="2" id="KW-1185">Reference proteome</keyword>
<dbReference type="SUPFAM" id="SSF117856">
    <property type="entry name" value="AF0104/ALDC/Ptd012-like"/>
    <property type="match status" value="1"/>
</dbReference>
<dbReference type="GO" id="GO:0045151">
    <property type="term" value="P:acetoin biosynthetic process"/>
    <property type="evidence" value="ECO:0007669"/>
    <property type="project" value="InterPro"/>
</dbReference>
<protein>
    <submittedName>
        <fullName evidence="1">Acetolactate decarboxylase</fullName>
    </submittedName>
</protein>
<gene>
    <name evidence="1" type="ORF">SAMN04487988_1115</name>
</gene>
<dbReference type="EMBL" id="FOPC01000011">
    <property type="protein sequence ID" value="SFG93548.1"/>
    <property type="molecule type" value="Genomic_DNA"/>
</dbReference>
<proteinExistence type="predicted"/>
<reference evidence="2" key="1">
    <citation type="submission" date="2016-10" db="EMBL/GenBank/DDBJ databases">
        <authorList>
            <person name="Varghese N."/>
            <person name="Submissions S."/>
        </authorList>
    </citation>
    <scope>NUCLEOTIDE SEQUENCE [LARGE SCALE GENOMIC DNA]</scope>
    <source>
        <strain evidence="2">DSM 19315</strain>
    </source>
</reference>
<dbReference type="STRING" id="435880.SAMN04487988_1115"/>
<dbReference type="OrthoDB" id="824310at2"/>